<dbReference type="KEGG" id="psua:FLK61_27405"/>
<feature type="transmembrane region" description="Helical" evidence="1">
    <location>
        <begin position="58"/>
        <end position="75"/>
    </location>
</feature>
<gene>
    <name evidence="2" type="ORF">FLK61_27405</name>
</gene>
<evidence type="ECO:0000313" key="2">
    <source>
        <dbReference type="EMBL" id="QKS70483.1"/>
    </source>
</evidence>
<accession>A0A859FAV9</accession>
<dbReference type="Proteomes" id="UP000318138">
    <property type="component" value="Chromosome"/>
</dbReference>
<keyword evidence="3" id="KW-1185">Reference proteome</keyword>
<dbReference type="AlphaFoldDB" id="A0A859FAV9"/>
<reference evidence="3" key="1">
    <citation type="submission" date="2019-07" db="EMBL/GenBank/DDBJ databases">
        <title>Bacillus alkalisoli sp. nov. isolated from saline soil.</title>
        <authorList>
            <person name="Sun J.-Q."/>
            <person name="Xu L."/>
        </authorList>
    </citation>
    <scope>NUCLEOTIDE SEQUENCE [LARGE SCALE GENOMIC DNA]</scope>
    <source>
        <strain evidence="3">M4U3P1</strain>
    </source>
</reference>
<evidence type="ECO:0000256" key="1">
    <source>
        <dbReference type="SAM" id="Phobius"/>
    </source>
</evidence>
<evidence type="ECO:0008006" key="4">
    <source>
        <dbReference type="Google" id="ProtNLM"/>
    </source>
</evidence>
<keyword evidence="1" id="KW-0472">Membrane</keyword>
<sequence>MMIIKVVGTIFAVLTIISAVLGLIQSTDTYTSYMLFFMSMAILSLGVESLLKNRRSIIGVASLLVGVFLLVVWVSEIL</sequence>
<dbReference type="EMBL" id="CP041372">
    <property type="protein sequence ID" value="QKS70483.1"/>
    <property type="molecule type" value="Genomic_DNA"/>
</dbReference>
<dbReference type="RefSeq" id="WP_176008520.1">
    <property type="nucleotide sequence ID" value="NZ_CP041372.2"/>
</dbReference>
<protein>
    <recommendedName>
        <fullName evidence="4">DUF3953 domain-containing protein</fullName>
    </recommendedName>
</protein>
<name>A0A859FAV9_9BACI</name>
<evidence type="ECO:0000313" key="3">
    <source>
        <dbReference type="Proteomes" id="UP000318138"/>
    </source>
</evidence>
<proteinExistence type="predicted"/>
<organism evidence="2 3">
    <name type="scientific">Paenalkalicoccus suaedae</name>
    <dbReference type="NCBI Taxonomy" id="2592382"/>
    <lineage>
        <taxon>Bacteria</taxon>
        <taxon>Bacillati</taxon>
        <taxon>Bacillota</taxon>
        <taxon>Bacilli</taxon>
        <taxon>Bacillales</taxon>
        <taxon>Bacillaceae</taxon>
        <taxon>Paenalkalicoccus</taxon>
    </lineage>
</organism>
<keyword evidence="1" id="KW-1133">Transmembrane helix</keyword>
<feature type="transmembrane region" description="Helical" evidence="1">
    <location>
        <begin position="32"/>
        <end position="51"/>
    </location>
</feature>
<keyword evidence="1" id="KW-0812">Transmembrane</keyword>